<feature type="non-terminal residue" evidence="2">
    <location>
        <position position="107"/>
    </location>
</feature>
<feature type="signal peptide" evidence="1">
    <location>
        <begin position="1"/>
        <end position="22"/>
    </location>
</feature>
<evidence type="ECO:0000313" key="2">
    <source>
        <dbReference type="EMBL" id="HIX53685.1"/>
    </source>
</evidence>
<dbReference type="EMBL" id="DXEZ01000042">
    <property type="protein sequence ID" value="HIX53685.1"/>
    <property type="molecule type" value="Genomic_DNA"/>
</dbReference>
<name>A0A9D1W787_9SPHI</name>
<gene>
    <name evidence="2" type="ORF">H9853_01560</name>
</gene>
<keyword evidence="2" id="KW-0378">Hydrolase</keyword>
<keyword evidence="1" id="KW-0732">Signal</keyword>
<organism evidence="2 3">
    <name type="scientific">Candidatus Sphingobacterium stercoripullorum</name>
    <dbReference type="NCBI Taxonomy" id="2838759"/>
    <lineage>
        <taxon>Bacteria</taxon>
        <taxon>Pseudomonadati</taxon>
        <taxon>Bacteroidota</taxon>
        <taxon>Sphingobacteriia</taxon>
        <taxon>Sphingobacteriales</taxon>
        <taxon>Sphingobacteriaceae</taxon>
        <taxon>Sphingobacterium</taxon>
    </lineage>
</organism>
<sequence>MKTKILGWGCLFLALTLSGCGAKRHATGPLVTGTNYDAPRTDYSSINASESFIDRYASTLEVNSGVINNNVELYYFIDDWLGSPHRYGGNLKSGIDCSGFIHILFSN</sequence>
<evidence type="ECO:0000313" key="3">
    <source>
        <dbReference type="Proteomes" id="UP000824156"/>
    </source>
</evidence>
<evidence type="ECO:0000256" key="1">
    <source>
        <dbReference type="SAM" id="SignalP"/>
    </source>
</evidence>
<dbReference type="Gene3D" id="3.90.1720.10">
    <property type="entry name" value="endopeptidase domain like (from Nostoc punctiforme)"/>
    <property type="match status" value="1"/>
</dbReference>
<protein>
    <submittedName>
        <fullName evidence="2">Glycoside hydrolase</fullName>
    </submittedName>
</protein>
<reference evidence="2" key="2">
    <citation type="submission" date="2021-04" db="EMBL/GenBank/DDBJ databases">
        <authorList>
            <person name="Gilroy R."/>
        </authorList>
    </citation>
    <scope>NUCLEOTIDE SEQUENCE</scope>
    <source>
        <strain evidence="2">1719</strain>
    </source>
</reference>
<reference evidence="2" key="1">
    <citation type="journal article" date="2021" name="PeerJ">
        <title>Extensive microbial diversity within the chicken gut microbiome revealed by metagenomics and culture.</title>
        <authorList>
            <person name="Gilroy R."/>
            <person name="Ravi A."/>
            <person name="Getino M."/>
            <person name="Pursley I."/>
            <person name="Horton D.L."/>
            <person name="Alikhan N.F."/>
            <person name="Baker D."/>
            <person name="Gharbi K."/>
            <person name="Hall N."/>
            <person name="Watson M."/>
            <person name="Adriaenssens E.M."/>
            <person name="Foster-Nyarko E."/>
            <person name="Jarju S."/>
            <person name="Secka A."/>
            <person name="Antonio M."/>
            <person name="Oren A."/>
            <person name="Chaudhuri R.R."/>
            <person name="La Ragione R."/>
            <person name="Hildebrand F."/>
            <person name="Pallen M.J."/>
        </authorList>
    </citation>
    <scope>NUCLEOTIDE SEQUENCE</scope>
    <source>
        <strain evidence="2">1719</strain>
    </source>
</reference>
<feature type="chain" id="PRO_5038417848" evidence="1">
    <location>
        <begin position="23"/>
        <end position="107"/>
    </location>
</feature>
<dbReference type="PROSITE" id="PS51257">
    <property type="entry name" value="PROKAR_LIPOPROTEIN"/>
    <property type="match status" value="1"/>
</dbReference>
<dbReference type="InterPro" id="IPR038765">
    <property type="entry name" value="Papain-like_cys_pep_sf"/>
</dbReference>
<dbReference type="Proteomes" id="UP000824156">
    <property type="component" value="Unassembled WGS sequence"/>
</dbReference>
<dbReference type="SUPFAM" id="SSF54001">
    <property type="entry name" value="Cysteine proteinases"/>
    <property type="match status" value="1"/>
</dbReference>
<dbReference type="AlphaFoldDB" id="A0A9D1W787"/>
<accession>A0A9D1W787</accession>
<proteinExistence type="predicted"/>
<dbReference type="GO" id="GO:0016787">
    <property type="term" value="F:hydrolase activity"/>
    <property type="evidence" value="ECO:0007669"/>
    <property type="project" value="UniProtKB-KW"/>
</dbReference>
<comment type="caution">
    <text evidence="2">The sequence shown here is derived from an EMBL/GenBank/DDBJ whole genome shotgun (WGS) entry which is preliminary data.</text>
</comment>